<evidence type="ECO:0000256" key="6">
    <source>
        <dbReference type="SAM" id="Coils"/>
    </source>
</evidence>
<dbReference type="PANTHER" id="PTHR17920">
    <property type="entry name" value="TRANSMEMBRANE AND COILED-COIL DOMAIN-CONTAINING PROTEIN 4 TMCO4"/>
    <property type="match status" value="1"/>
</dbReference>
<proteinExistence type="inferred from homology"/>
<name>A0A9P5VAP9_9FUNG</name>
<evidence type="ECO:0000256" key="7">
    <source>
        <dbReference type="SAM" id="MobiDB-lite"/>
    </source>
</evidence>
<dbReference type="InterPro" id="IPR029058">
    <property type="entry name" value="AB_hydrolase_fold"/>
</dbReference>
<feature type="region of interest" description="Disordered" evidence="7">
    <location>
        <begin position="1"/>
        <end position="30"/>
    </location>
</feature>
<feature type="transmembrane region" description="Helical" evidence="8">
    <location>
        <begin position="515"/>
        <end position="539"/>
    </location>
</feature>
<dbReference type="Pfam" id="PF05277">
    <property type="entry name" value="DUF726"/>
    <property type="match status" value="1"/>
</dbReference>
<evidence type="ECO:0000256" key="8">
    <source>
        <dbReference type="SAM" id="Phobius"/>
    </source>
</evidence>
<dbReference type="InterPro" id="IPR007941">
    <property type="entry name" value="DUF726"/>
</dbReference>
<feature type="compositionally biased region" description="Low complexity" evidence="7">
    <location>
        <begin position="130"/>
        <end position="149"/>
    </location>
</feature>
<keyword evidence="3 8" id="KW-0812">Transmembrane</keyword>
<dbReference type="EMBL" id="JAAAUQ010000439">
    <property type="protein sequence ID" value="KAF9150234.1"/>
    <property type="molecule type" value="Genomic_DNA"/>
</dbReference>
<evidence type="ECO:0000313" key="10">
    <source>
        <dbReference type="Proteomes" id="UP000748756"/>
    </source>
</evidence>
<feature type="coiled-coil region" evidence="6">
    <location>
        <begin position="391"/>
        <end position="421"/>
    </location>
</feature>
<feature type="region of interest" description="Disordered" evidence="7">
    <location>
        <begin position="216"/>
        <end position="268"/>
    </location>
</feature>
<evidence type="ECO:0000313" key="9">
    <source>
        <dbReference type="EMBL" id="KAF9150234.1"/>
    </source>
</evidence>
<evidence type="ECO:0000256" key="2">
    <source>
        <dbReference type="ARBA" id="ARBA00009824"/>
    </source>
</evidence>
<feature type="region of interest" description="Disordered" evidence="7">
    <location>
        <begin position="280"/>
        <end position="349"/>
    </location>
</feature>
<keyword evidence="5 8" id="KW-0472">Membrane</keyword>
<dbReference type="GO" id="GO:0016020">
    <property type="term" value="C:membrane"/>
    <property type="evidence" value="ECO:0007669"/>
    <property type="project" value="UniProtKB-SubCell"/>
</dbReference>
<evidence type="ECO:0000256" key="5">
    <source>
        <dbReference type="ARBA" id="ARBA00023136"/>
    </source>
</evidence>
<comment type="similarity">
    <text evidence="2">Belongs to the TMCO4 family.</text>
</comment>
<keyword evidence="10" id="KW-1185">Reference proteome</keyword>
<feature type="compositionally biased region" description="Low complexity" evidence="7">
    <location>
        <begin position="324"/>
        <end position="346"/>
    </location>
</feature>
<reference evidence="9" key="1">
    <citation type="journal article" date="2020" name="Fungal Divers.">
        <title>Resolving the Mortierellaceae phylogeny through synthesis of multi-gene phylogenetics and phylogenomics.</title>
        <authorList>
            <person name="Vandepol N."/>
            <person name="Liber J."/>
            <person name="Desiro A."/>
            <person name="Na H."/>
            <person name="Kennedy M."/>
            <person name="Barry K."/>
            <person name="Grigoriev I.V."/>
            <person name="Miller A.N."/>
            <person name="O'Donnell K."/>
            <person name="Stajich J.E."/>
            <person name="Bonito G."/>
        </authorList>
    </citation>
    <scope>NUCLEOTIDE SEQUENCE</scope>
    <source>
        <strain evidence="9">NRRL 6426</strain>
    </source>
</reference>
<protein>
    <recommendedName>
        <fullName evidence="11">DUF726-domain-containing protein</fullName>
    </recommendedName>
</protein>
<accession>A0A9P5VAP9</accession>
<dbReference type="AlphaFoldDB" id="A0A9P5VAP9"/>
<feature type="compositionally biased region" description="Pro residues" evidence="7">
    <location>
        <begin position="227"/>
        <end position="237"/>
    </location>
</feature>
<comment type="subcellular location">
    <subcellularLocation>
        <location evidence="1">Membrane</location>
        <topology evidence="1">Multi-pass membrane protein</topology>
    </subcellularLocation>
</comment>
<dbReference type="Proteomes" id="UP000748756">
    <property type="component" value="Unassembled WGS sequence"/>
</dbReference>
<dbReference type="PANTHER" id="PTHR17920:SF23">
    <property type="entry name" value="DUF726-DOMAIN-CONTAINING PROTEIN"/>
    <property type="match status" value="1"/>
</dbReference>
<feature type="compositionally biased region" description="Low complexity" evidence="7">
    <location>
        <begin position="238"/>
        <end position="249"/>
    </location>
</feature>
<organism evidence="9 10">
    <name type="scientific">Linnemannia schmuckeri</name>
    <dbReference type="NCBI Taxonomy" id="64567"/>
    <lineage>
        <taxon>Eukaryota</taxon>
        <taxon>Fungi</taxon>
        <taxon>Fungi incertae sedis</taxon>
        <taxon>Mucoromycota</taxon>
        <taxon>Mortierellomycotina</taxon>
        <taxon>Mortierellomycetes</taxon>
        <taxon>Mortierellales</taxon>
        <taxon>Mortierellaceae</taxon>
        <taxon>Linnemannia</taxon>
    </lineage>
</organism>
<evidence type="ECO:0000256" key="3">
    <source>
        <dbReference type="ARBA" id="ARBA00022692"/>
    </source>
</evidence>
<feature type="transmembrane region" description="Helical" evidence="8">
    <location>
        <begin position="476"/>
        <end position="509"/>
    </location>
</feature>
<evidence type="ECO:0000256" key="4">
    <source>
        <dbReference type="ARBA" id="ARBA00022989"/>
    </source>
</evidence>
<evidence type="ECO:0000256" key="1">
    <source>
        <dbReference type="ARBA" id="ARBA00004141"/>
    </source>
</evidence>
<dbReference type="SUPFAM" id="SSF53474">
    <property type="entry name" value="alpha/beta-Hydrolases"/>
    <property type="match status" value="1"/>
</dbReference>
<feature type="compositionally biased region" description="Basic residues" evidence="7">
    <location>
        <begin position="157"/>
        <end position="167"/>
    </location>
</feature>
<evidence type="ECO:0008006" key="11">
    <source>
        <dbReference type="Google" id="ProtNLM"/>
    </source>
</evidence>
<sequence length="814" mass="89271">MDAASSSPLDGSPMPPHYLHDDTQEQEPQDEQATVFSIETYAEHWTEEQSFSVATLAACAISALESSQGVETLPWKHPFLRSLFKQLGITSRAEQEMFLSLQETLSYQDCNLQVLAEPLLPAMYRRQPSRSRSQSPASPRQNSTASSPVSSPPLSPTRRRRSVHHQRQYGQPKSSAWSSPHQKFMEQLQPVAEEESPEIDIRLEVINDLLYIGLGFDPSTRSRKKTPTPPPPPPLPQSSPQQSLSSSLSQDLIGFNTDMPPGYTEHDDMYPFEATDIWKEDEKSTAESSAPPIEISLPPRLPPRQPSNQHQGERPPELPPRAPSISTTISSLSSSSSASSSSSKLSGRVEPLEYDARARAVIFEMCNYLYLSYESFVHIEKQIAQHLYFYQQELIEAEKEELEEERRLQEELEQQQRLQNQGQGAGTRFGAFFSNLRGNRASVSQAVPVNPHGVAMQTQARASMQELEKKKKTWKYVATGLSIAAGATVIGLTGGLAAPLVAVGAGVLLGSGAAVLGTTAGIAVMASLFGLAGGGLAGYKMHRRTKDLKVLSFTPIVKDPTLPQIPSLHLDIVISGYLFDESEVIDAWQGTAENALNGNDVFHLTFEPAELVTLGNAFKVFLATEAVRMVSTQVISQTVFAALASALVLPFGLMRAGDLIDNPWVVAMDRARKSGYVLADILMERVQGHRPTTLIGYSTGAVVIWECLLELAKRKEHGLINSVVLLGAPIKTDMTEKWKEASSVVSHRFINGYSKKDVVLASIYRLHALGLDVAGLQPVEAASRIENVDLTDIVGGHLEYRENLNMIISLLGTL</sequence>
<keyword evidence="6" id="KW-0175">Coiled coil</keyword>
<gene>
    <name evidence="9" type="ORF">BG015_007951</name>
</gene>
<comment type="caution">
    <text evidence="9">The sequence shown here is derived from an EMBL/GenBank/DDBJ whole genome shotgun (WGS) entry which is preliminary data.</text>
</comment>
<dbReference type="OrthoDB" id="277931at2759"/>
<feature type="region of interest" description="Disordered" evidence="7">
    <location>
        <begin position="126"/>
        <end position="192"/>
    </location>
</feature>
<keyword evidence="4 8" id="KW-1133">Transmembrane helix</keyword>
<feature type="compositionally biased region" description="Polar residues" evidence="7">
    <location>
        <begin position="168"/>
        <end position="181"/>
    </location>
</feature>
<dbReference type="Gene3D" id="3.40.50.1820">
    <property type="entry name" value="alpha/beta hydrolase"/>
    <property type="match status" value="1"/>
</dbReference>